<dbReference type="EMBL" id="GBXM01032469">
    <property type="protein sequence ID" value="JAH76108.1"/>
    <property type="molecule type" value="Transcribed_RNA"/>
</dbReference>
<protein>
    <submittedName>
        <fullName evidence="1">Uncharacterized protein</fullName>
    </submittedName>
</protein>
<organism evidence="1">
    <name type="scientific">Anguilla anguilla</name>
    <name type="common">European freshwater eel</name>
    <name type="synonym">Muraena anguilla</name>
    <dbReference type="NCBI Taxonomy" id="7936"/>
    <lineage>
        <taxon>Eukaryota</taxon>
        <taxon>Metazoa</taxon>
        <taxon>Chordata</taxon>
        <taxon>Craniata</taxon>
        <taxon>Vertebrata</taxon>
        <taxon>Euteleostomi</taxon>
        <taxon>Actinopterygii</taxon>
        <taxon>Neopterygii</taxon>
        <taxon>Teleostei</taxon>
        <taxon>Anguilliformes</taxon>
        <taxon>Anguillidae</taxon>
        <taxon>Anguilla</taxon>
    </lineage>
</organism>
<dbReference type="AlphaFoldDB" id="A0A0E9VFX7"/>
<accession>A0A0E9VFX7</accession>
<proteinExistence type="predicted"/>
<reference evidence="1" key="1">
    <citation type="submission" date="2014-11" db="EMBL/GenBank/DDBJ databases">
        <authorList>
            <person name="Amaro Gonzalez C."/>
        </authorList>
    </citation>
    <scope>NUCLEOTIDE SEQUENCE</scope>
</reference>
<reference evidence="1" key="2">
    <citation type="journal article" date="2015" name="Fish Shellfish Immunol.">
        <title>Early steps in the European eel (Anguilla anguilla)-Vibrio vulnificus interaction in the gills: Role of the RtxA13 toxin.</title>
        <authorList>
            <person name="Callol A."/>
            <person name="Pajuelo D."/>
            <person name="Ebbesson L."/>
            <person name="Teles M."/>
            <person name="MacKenzie S."/>
            <person name="Amaro C."/>
        </authorList>
    </citation>
    <scope>NUCLEOTIDE SEQUENCE</scope>
</reference>
<evidence type="ECO:0000313" key="1">
    <source>
        <dbReference type="EMBL" id="JAH76108.1"/>
    </source>
</evidence>
<sequence>MAIRKRAQKPTCTKPRVCHPESCRYRVLCCDGVPSWADV</sequence>
<name>A0A0E9VFX7_ANGAN</name>